<gene>
    <name evidence="1" type="ORF">WA026_001143</name>
</gene>
<dbReference type="EMBL" id="JARQZJ010000121">
    <property type="protein sequence ID" value="KAK9888923.1"/>
    <property type="molecule type" value="Genomic_DNA"/>
</dbReference>
<keyword evidence="2" id="KW-1185">Reference proteome</keyword>
<proteinExistence type="predicted"/>
<dbReference type="Proteomes" id="UP001431783">
    <property type="component" value="Unassembled WGS sequence"/>
</dbReference>
<accession>A0AAW1V1G9</accession>
<dbReference type="AlphaFoldDB" id="A0AAW1V1G9"/>
<name>A0AAW1V1G9_9CUCU</name>
<evidence type="ECO:0000313" key="1">
    <source>
        <dbReference type="EMBL" id="KAK9888923.1"/>
    </source>
</evidence>
<protein>
    <submittedName>
        <fullName evidence="1">Uncharacterized protein</fullName>
    </submittedName>
</protein>
<evidence type="ECO:0000313" key="2">
    <source>
        <dbReference type="Proteomes" id="UP001431783"/>
    </source>
</evidence>
<organism evidence="1 2">
    <name type="scientific">Henosepilachna vigintioctopunctata</name>
    <dbReference type="NCBI Taxonomy" id="420089"/>
    <lineage>
        <taxon>Eukaryota</taxon>
        <taxon>Metazoa</taxon>
        <taxon>Ecdysozoa</taxon>
        <taxon>Arthropoda</taxon>
        <taxon>Hexapoda</taxon>
        <taxon>Insecta</taxon>
        <taxon>Pterygota</taxon>
        <taxon>Neoptera</taxon>
        <taxon>Endopterygota</taxon>
        <taxon>Coleoptera</taxon>
        <taxon>Polyphaga</taxon>
        <taxon>Cucujiformia</taxon>
        <taxon>Coccinelloidea</taxon>
        <taxon>Coccinellidae</taxon>
        <taxon>Epilachninae</taxon>
        <taxon>Epilachnini</taxon>
        <taxon>Henosepilachna</taxon>
    </lineage>
</organism>
<reference evidence="1 2" key="1">
    <citation type="submission" date="2023-03" db="EMBL/GenBank/DDBJ databases">
        <title>Genome insight into feeding habits of ladybird beetles.</title>
        <authorList>
            <person name="Li H.-S."/>
            <person name="Huang Y.-H."/>
            <person name="Pang H."/>
        </authorList>
    </citation>
    <scope>NUCLEOTIDE SEQUENCE [LARGE SCALE GENOMIC DNA]</scope>
    <source>
        <strain evidence="1">SYSU_2023b</strain>
        <tissue evidence="1">Whole body</tissue>
    </source>
</reference>
<sequence length="160" mass="18190">MYQENQNFCEGLSEKPIGEAWRLIRKFSNAINRNAIESPSSSCAREVLKFLTGQPLTYVATPNLKYNIRSNKISNDEARYHIESKIEKSAPGIDGISYEIFKHLPSQAIIKLTKIFNQLLITPRIDISVKSRGSSVNPSYHYLNSLPKFWSPSSTTPRKL</sequence>
<comment type="caution">
    <text evidence="1">The sequence shown here is derived from an EMBL/GenBank/DDBJ whole genome shotgun (WGS) entry which is preliminary data.</text>
</comment>